<feature type="compositionally biased region" description="Gly residues" evidence="6">
    <location>
        <begin position="125"/>
        <end position="134"/>
    </location>
</feature>
<evidence type="ECO:0000259" key="7">
    <source>
        <dbReference type="PROSITE" id="PS51742"/>
    </source>
</evidence>
<reference evidence="8" key="1">
    <citation type="submission" date="2024-03" db="EMBL/GenBank/DDBJ databases">
        <title>WGS assembly of Saponaria officinalis var. Norfolk2.</title>
        <authorList>
            <person name="Jenkins J."/>
            <person name="Shu S."/>
            <person name="Grimwood J."/>
            <person name="Barry K."/>
            <person name="Goodstein D."/>
            <person name="Schmutz J."/>
            <person name="Leebens-Mack J."/>
            <person name="Osbourn A."/>
        </authorList>
    </citation>
    <scope>NUCLEOTIDE SEQUENCE [LARGE SCALE GENOMIC DNA]</scope>
    <source>
        <strain evidence="8">JIC</strain>
    </source>
</reference>
<organism evidence="8 9">
    <name type="scientific">Saponaria officinalis</name>
    <name type="common">Common soapwort</name>
    <name type="synonym">Lychnis saponaria</name>
    <dbReference type="NCBI Taxonomy" id="3572"/>
    <lineage>
        <taxon>Eukaryota</taxon>
        <taxon>Viridiplantae</taxon>
        <taxon>Streptophyta</taxon>
        <taxon>Embryophyta</taxon>
        <taxon>Tracheophyta</taxon>
        <taxon>Spermatophyta</taxon>
        <taxon>Magnoliopsida</taxon>
        <taxon>eudicotyledons</taxon>
        <taxon>Gunneridae</taxon>
        <taxon>Pentapetalae</taxon>
        <taxon>Caryophyllales</taxon>
        <taxon>Caryophyllaceae</taxon>
        <taxon>Caryophylleae</taxon>
        <taxon>Saponaria</taxon>
    </lineage>
</organism>
<dbReference type="PROSITE" id="PS51742">
    <property type="entry name" value="PPC"/>
    <property type="match status" value="1"/>
</dbReference>
<evidence type="ECO:0000256" key="2">
    <source>
        <dbReference type="ARBA" id="ARBA00023015"/>
    </source>
</evidence>
<feature type="compositionally biased region" description="Basic residues" evidence="6">
    <location>
        <begin position="1"/>
        <end position="32"/>
    </location>
</feature>
<feature type="compositionally biased region" description="Low complexity" evidence="6">
    <location>
        <begin position="45"/>
        <end position="64"/>
    </location>
</feature>
<sequence length="393" mass="41471">MDHHHHHHQHQHHRHEQPHHHREQPHNHHHSHPMYPTNSSLYMISTPNYTTHNTTTNNNRFPFNSSPPPKAVATPPSNPNVHGLEPMTSPYSGSGSGDGGGGGYGFDPNSQKKKRGRPRKYSPDNGGGGGGSGIALGLSSTPLSPGGGGGGGEGDSYGVNPSSENSSKKNRGRPSSSSKKQLDALGNCGVGFTPHVILVDAGEDIASKILAFSKQGARTVCVLSANGSICNVDLRQPAMSGGVVKYEGRFEIISLSGSFLFSENSDGHVRSGGLSVSLAGTDGRVLGGGVAGVLRAATPVQIIVGSFIADGKKPKYMPSATQSRTLNFSTSHPAADNSPPSHEVSTEGSDDNENNHISRSMSSYGNSNHPIDHNMQIYSHMNWPNPGSKMLQN</sequence>
<evidence type="ECO:0000256" key="6">
    <source>
        <dbReference type="SAM" id="MobiDB-lite"/>
    </source>
</evidence>
<evidence type="ECO:0000313" key="8">
    <source>
        <dbReference type="EMBL" id="KAK9716219.1"/>
    </source>
</evidence>
<dbReference type="SUPFAM" id="SSF117856">
    <property type="entry name" value="AF0104/ALDC/Ptd012-like"/>
    <property type="match status" value="1"/>
</dbReference>
<evidence type="ECO:0000256" key="3">
    <source>
        <dbReference type="ARBA" id="ARBA00023125"/>
    </source>
</evidence>
<keyword evidence="4 5" id="KW-0804">Transcription</keyword>
<accession>A0AAW1KEJ9</accession>
<dbReference type="SMART" id="SM00384">
    <property type="entry name" value="AT_hook"/>
    <property type="match status" value="2"/>
</dbReference>
<comment type="caution">
    <text evidence="8">The sequence shown here is derived from an EMBL/GenBank/DDBJ whole genome shotgun (WGS) entry which is preliminary data.</text>
</comment>
<proteinExistence type="predicted"/>
<dbReference type="AlphaFoldDB" id="A0AAW1KEJ9"/>
<comment type="subcellular location">
    <subcellularLocation>
        <location evidence="5">Nucleus</location>
    </subcellularLocation>
</comment>
<keyword evidence="2 5" id="KW-0805">Transcription regulation</keyword>
<protein>
    <recommendedName>
        <fullName evidence="5">AT-hook motif nuclear-localized protein</fullName>
    </recommendedName>
</protein>
<comment type="function">
    <text evidence="1 5">Transcription factor that specifically binds AT-rich DNA sequences related to the nuclear matrix attachment regions (MARs).</text>
</comment>
<dbReference type="InterPro" id="IPR039605">
    <property type="entry name" value="AHL"/>
</dbReference>
<comment type="domain">
    <text evidence="5">The PPC domain mediates interactions between AHL proteins.</text>
</comment>
<feature type="compositionally biased region" description="Low complexity" evidence="6">
    <location>
        <begin position="135"/>
        <end position="144"/>
    </location>
</feature>
<keyword evidence="9" id="KW-1185">Reference proteome</keyword>
<dbReference type="CDD" id="cd11378">
    <property type="entry name" value="DUF296"/>
    <property type="match status" value="1"/>
</dbReference>
<dbReference type="InterPro" id="IPR017956">
    <property type="entry name" value="AT_hook_DNA-bd_motif"/>
</dbReference>
<dbReference type="GO" id="GO:0003680">
    <property type="term" value="F:minor groove of adenine-thymine-rich DNA binding"/>
    <property type="evidence" value="ECO:0007669"/>
    <property type="project" value="UniProtKB-UniRule"/>
</dbReference>
<evidence type="ECO:0000256" key="1">
    <source>
        <dbReference type="ARBA" id="ARBA00003687"/>
    </source>
</evidence>
<feature type="compositionally biased region" description="Gly residues" evidence="6">
    <location>
        <begin position="94"/>
        <end position="105"/>
    </location>
</feature>
<gene>
    <name evidence="8" type="ORF">RND81_06G219000</name>
</gene>
<dbReference type="PANTHER" id="PTHR31500:SF51">
    <property type="entry name" value="AT-HOOK MOTIF NUCLEAR-LOCALIZED PROTEIN 8"/>
    <property type="match status" value="1"/>
</dbReference>
<dbReference type="GO" id="GO:0005634">
    <property type="term" value="C:nucleus"/>
    <property type="evidence" value="ECO:0007669"/>
    <property type="project" value="UniProtKB-SubCell"/>
</dbReference>
<feature type="compositionally biased region" description="Basic residues" evidence="6">
    <location>
        <begin position="111"/>
        <end position="120"/>
    </location>
</feature>
<feature type="region of interest" description="Disordered" evidence="6">
    <location>
        <begin position="1"/>
        <end position="181"/>
    </location>
</feature>
<dbReference type="Proteomes" id="UP001443914">
    <property type="component" value="Unassembled WGS sequence"/>
</dbReference>
<keyword evidence="3 5" id="KW-0238">DNA-binding</keyword>
<dbReference type="InterPro" id="IPR005175">
    <property type="entry name" value="PPC_dom"/>
</dbReference>
<feature type="domain" description="PPC" evidence="7">
    <location>
        <begin position="189"/>
        <end position="329"/>
    </location>
</feature>
<name>A0AAW1KEJ9_SAPOF</name>
<dbReference type="PANTHER" id="PTHR31500">
    <property type="entry name" value="AT-HOOK MOTIF NUCLEAR-LOCALIZED PROTEIN 9"/>
    <property type="match status" value="1"/>
</dbReference>
<evidence type="ECO:0000256" key="4">
    <source>
        <dbReference type="ARBA" id="ARBA00023163"/>
    </source>
</evidence>
<feature type="compositionally biased region" description="Polar residues" evidence="6">
    <location>
        <begin position="355"/>
        <end position="369"/>
    </location>
</feature>
<evidence type="ECO:0000313" key="9">
    <source>
        <dbReference type="Proteomes" id="UP001443914"/>
    </source>
</evidence>
<dbReference type="EMBL" id="JBDFQZ010000006">
    <property type="protein sequence ID" value="KAK9716219.1"/>
    <property type="molecule type" value="Genomic_DNA"/>
</dbReference>
<dbReference type="Pfam" id="PF03479">
    <property type="entry name" value="PCC"/>
    <property type="match status" value="1"/>
</dbReference>
<feature type="region of interest" description="Disordered" evidence="6">
    <location>
        <begin position="327"/>
        <end position="373"/>
    </location>
</feature>
<evidence type="ECO:0000256" key="5">
    <source>
        <dbReference type="RuleBase" id="RU367031"/>
    </source>
</evidence>
<keyword evidence="5" id="KW-0539">Nucleus</keyword>
<dbReference type="Gene3D" id="3.30.1330.80">
    <property type="entry name" value="Hypothetical protein, similar to alpha- acetolactate decarboxylase, domain 2"/>
    <property type="match status" value="1"/>
</dbReference>
<feature type="compositionally biased region" description="Gly residues" evidence="6">
    <location>
        <begin position="145"/>
        <end position="155"/>
    </location>
</feature>